<dbReference type="InterPro" id="IPR051918">
    <property type="entry name" value="STPP_CPPED1"/>
</dbReference>
<dbReference type="InterPro" id="IPR029052">
    <property type="entry name" value="Metallo-depent_PP-like"/>
</dbReference>
<dbReference type="PANTHER" id="PTHR43143:SF5">
    <property type="entry name" value="SECRETED PROTEIN"/>
    <property type="match status" value="1"/>
</dbReference>
<evidence type="ECO:0000313" key="2">
    <source>
        <dbReference type="EMBL" id="MDE8654482.1"/>
    </source>
</evidence>
<protein>
    <submittedName>
        <fullName evidence="2">Phosphoesterase</fullName>
    </submittedName>
</protein>
<keyword evidence="1" id="KW-0732">Signal</keyword>
<sequence length="406" mass="45402">MNKACTIALAVKSSLIALLMATAPASAETFTVAVIPDPQGYNNVLSPQPSSSDVFVQQMQYVVDQREKKNIVFTAFVGDIVEHGDGVFYAKDGARTVGSILVNPSQTSGDYRLLDTRAEWDSANRAISILSRSSIPFGMSPGNHDYDDGYWTYTDAGWTQQGTTIPSATPRDHVSGRVWDLYFGPQSRHFVHKPWYGGSFNQGLNSYQFFTGGGKRFLHFAFEMQPSQAVLNWAQGVIDANPGLPVILSTHDWLNPRYKDKKRSDDYDVYFHDSAHLTPDQIWDRFVRKNPAIFLVLCGHLWTEPRNGVSQGEDIRIDKNDAGYPVYQVLQDYQANSVGPDGKAGSVPGGAGWLRFIAFDTEKRKMHFYTYSTLIGRYAGRDGYLPFGIPAEYSDFELDFPPQLLK</sequence>
<evidence type="ECO:0000256" key="1">
    <source>
        <dbReference type="SAM" id="SignalP"/>
    </source>
</evidence>
<organism evidence="2 3">
    <name type="scientific">Novosphingobium album</name>
    <name type="common">ex Liu et al. 2023</name>
    <dbReference type="NCBI Taxonomy" id="3031130"/>
    <lineage>
        <taxon>Bacteria</taxon>
        <taxon>Pseudomonadati</taxon>
        <taxon>Pseudomonadota</taxon>
        <taxon>Alphaproteobacteria</taxon>
        <taxon>Sphingomonadales</taxon>
        <taxon>Sphingomonadaceae</taxon>
        <taxon>Novosphingobium</taxon>
    </lineage>
</organism>
<dbReference type="PANTHER" id="PTHR43143">
    <property type="entry name" value="METALLOPHOSPHOESTERASE, CALCINEURIN SUPERFAMILY"/>
    <property type="match status" value="1"/>
</dbReference>
<accession>A0ABT5WX83</accession>
<name>A0ABT5WX83_9SPHN</name>
<dbReference type="EMBL" id="JARESE010000083">
    <property type="protein sequence ID" value="MDE8654482.1"/>
    <property type="molecule type" value="Genomic_DNA"/>
</dbReference>
<comment type="caution">
    <text evidence="2">The sequence shown here is derived from an EMBL/GenBank/DDBJ whole genome shotgun (WGS) entry which is preliminary data.</text>
</comment>
<dbReference type="Gene3D" id="3.60.21.10">
    <property type="match status" value="1"/>
</dbReference>
<reference evidence="2 3" key="1">
    <citation type="submission" date="2023-03" db="EMBL/GenBank/DDBJ databases">
        <title>NovoSphingobium album sp. nov. isolated from polycyclic aromatic hydrocarbons- and heavy-metal polluted soil.</title>
        <authorList>
            <person name="Liu Z."/>
            <person name="Wang K."/>
        </authorList>
    </citation>
    <scope>NUCLEOTIDE SEQUENCE [LARGE SCALE GENOMIC DNA]</scope>
    <source>
        <strain evidence="2 3">H3SJ31-1</strain>
    </source>
</reference>
<proteinExistence type="predicted"/>
<evidence type="ECO:0000313" key="3">
    <source>
        <dbReference type="Proteomes" id="UP001216253"/>
    </source>
</evidence>
<gene>
    <name evidence="2" type="ORF">PYV00_22550</name>
</gene>
<feature type="chain" id="PRO_5045604402" evidence="1">
    <location>
        <begin position="28"/>
        <end position="406"/>
    </location>
</feature>
<dbReference type="SUPFAM" id="SSF56300">
    <property type="entry name" value="Metallo-dependent phosphatases"/>
    <property type="match status" value="1"/>
</dbReference>
<feature type="signal peptide" evidence="1">
    <location>
        <begin position="1"/>
        <end position="27"/>
    </location>
</feature>
<dbReference type="Proteomes" id="UP001216253">
    <property type="component" value="Unassembled WGS sequence"/>
</dbReference>
<keyword evidence="3" id="KW-1185">Reference proteome</keyword>